<evidence type="ECO:0000256" key="2">
    <source>
        <dbReference type="ARBA" id="ARBA00023157"/>
    </source>
</evidence>
<dbReference type="EMBL" id="PKMF04000789">
    <property type="protein sequence ID" value="KAK7819292.1"/>
    <property type="molecule type" value="Genomic_DNA"/>
</dbReference>
<name>A0AAW0IYJ0_QUESU</name>
<dbReference type="PANTHER" id="PTHR32444:SF235">
    <property type="entry name" value="OS01G0783900 PROTEIN"/>
    <property type="match status" value="1"/>
</dbReference>
<dbReference type="GO" id="GO:0048544">
    <property type="term" value="P:recognition of pollen"/>
    <property type="evidence" value="ECO:0007669"/>
    <property type="project" value="InterPro"/>
</dbReference>
<dbReference type="GO" id="GO:0016301">
    <property type="term" value="F:kinase activity"/>
    <property type="evidence" value="ECO:0007669"/>
    <property type="project" value="UniProtKB-KW"/>
</dbReference>
<comment type="caution">
    <text evidence="4">The sequence shown here is derived from an EMBL/GenBank/DDBJ whole genome shotgun (WGS) entry which is preliminary data.</text>
</comment>
<keyword evidence="5" id="KW-1185">Reference proteome</keyword>
<dbReference type="Pfam" id="PF08276">
    <property type="entry name" value="PAN_2"/>
    <property type="match status" value="1"/>
</dbReference>
<dbReference type="InterPro" id="IPR000858">
    <property type="entry name" value="S_locus_glycoprot_dom"/>
</dbReference>
<protein>
    <submittedName>
        <fullName evidence="4">G-type lectin s-receptor-like serine/threonine-protein kinase</fullName>
    </submittedName>
</protein>
<sequence>MPIANLLSNFSTKANYTYFKNETKPVLSQNYDYARLVMDYSGQLQYLIWDKKRDDWSLAWEVPEDKCSIYNACGKLGSCNIDNWWMCKCLPGSKPTYPERWYSRNFTDGCTRNPTFCDKSGTTFLSLNIIKVSNPSTDFSVKDEEECRKECVAQCQCQAYSYQANENSTLRGDTSTNTNRCWIWNNDLSDIQEEYTTDRNISNRDRNISIRVAKSDIGSTVRNCEPCGTNVIPYPLSTRPNCGDPMYFSFYCNYSTGQLSFKALTHTYRVNVIFPRSTVRNCEPCGTNVIPYPLSTRPNCGDPMYFSFYCNYSTGQLSFKALTHTYRVNVIFPSEQKFVIQVNFTDNSHARNFGDQWLNHSLPFRVNSSYHDGSGNVSSEVTGVEISWEPPLEPTCDSPADCKDWPHSTCNAATDGKMRCHCTTNFRWDASNLTCTTG</sequence>
<keyword evidence="2" id="KW-1015">Disulfide bond</keyword>
<dbReference type="SMART" id="SM00473">
    <property type="entry name" value="PAN_AP"/>
    <property type="match status" value="1"/>
</dbReference>
<feature type="domain" description="Apple" evidence="3">
    <location>
        <begin position="117"/>
        <end position="208"/>
    </location>
</feature>
<reference evidence="4 5" key="1">
    <citation type="journal article" date="2018" name="Sci. Data">
        <title>The draft genome sequence of cork oak.</title>
        <authorList>
            <person name="Ramos A.M."/>
            <person name="Usie A."/>
            <person name="Barbosa P."/>
            <person name="Barros P.M."/>
            <person name="Capote T."/>
            <person name="Chaves I."/>
            <person name="Simoes F."/>
            <person name="Abreu I."/>
            <person name="Carrasquinho I."/>
            <person name="Faro C."/>
            <person name="Guimaraes J.B."/>
            <person name="Mendonca D."/>
            <person name="Nobrega F."/>
            <person name="Rodrigues L."/>
            <person name="Saibo N.J.M."/>
            <person name="Varela M.C."/>
            <person name="Egas C."/>
            <person name="Matos J."/>
            <person name="Miguel C.M."/>
            <person name="Oliveira M.M."/>
            <person name="Ricardo C.P."/>
            <person name="Goncalves S."/>
        </authorList>
    </citation>
    <scope>NUCLEOTIDE SEQUENCE [LARGE SCALE GENOMIC DNA]</scope>
    <source>
        <strain evidence="5">cv. HL8</strain>
    </source>
</reference>
<dbReference type="AlphaFoldDB" id="A0AAW0IYJ0"/>
<evidence type="ECO:0000313" key="5">
    <source>
        <dbReference type="Proteomes" id="UP000237347"/>
    </source>
</evidence>
<dbReference type="CDD" id="cd01098">
    <property type="entry name" value="PAN_AP_plant"/>
    <property type="match status" value="1"/>
</dbReference>
<organism evidence="4 5">
    <name type="scientific">Quercus suber</name>
    <name type="common">Cork oak</name>
    <dbReference type="NCBI Taxonomy" id="58331"/>
    <lineage>
        <taxon>Eukaryota</taxon>
        <taxon>Viridiplantae</taxon>
        <taxon>Streptophyta</taxon>
        <taxon>Embryophyta</taxon>
        <taxon>Tracheophyta</taxon>
        <taxon>Spermatophyta</taxon>
        <taxon>Magnoliopsida</taxon>
        <taxon>eudicotyledons</taxon>
        <taxon>Gunneridae</taxon>
        <taxon>Pentapetalae</taxon>
        <taxon>rosids</taxon>
        <taxon>fabids</taxon>
        <taxon>Fagales</taxon>
        <taxon>Fagaceae</taxon>
        <taxon>Quercus</taxon>
    </lineage>
</organism>
<accession>A0AAW0IYJ0</accession>
<dbReference type="Pfam" id="PF00954">
    <property type="entry name" value="S_locus_glycop"/>
    <property type="match status" value="1"/>
</dbReference>
<dbReference type="Proteomes" id="UP000237347">
    <property type="component" value="Unassembled WGS sequence"/>
</dbReference>
<evidence type="ECO:0000256" key="1">
    <source>
        <dbReference type="ARBA" id="ARBA00022729"/>
    </source>
</evidence>
<keyword evidence="1" id="KW-0732">Signal</keyword>
<dbReference type="PANTHER" id="PTHR32444">
    <property type="entry name" value="BULB-TYPE LECTIN DOMAIN-CONTAINING PROTEIN"/>
    <property type="match status" value="1"/>
</dbReference>
<dbReference type="PROSITE" id="PS50948">
    <property type="entry name" value="PAN"/>
    <property type="match status" value="1"/>
</dbReference>
<evidence type="ECO:0000259" key="3">
    <source>
        <dbReference type="PROSITE" id="PS50948"/>
    </source>
</evidence>
<dbReference type="InterPro" id="IPR003609">
    <property type="entry name" value="Pan_app"/>
</dbReference>
<proteinExistence type="predicted"/>
<evidence type="ECO:0000313" key="4">
    <source>
        <dbReference type="EMBL" id="KAK7819292.1"/>
    </source>
</evidence>
<gene>
    <name evidence="4" type="ORF">CFP56_040461</name>
</gene>